<evidence type="ECO:0000256" key="1">
    <source>
        <dbReference type="SAM" id="MobiDB-lite"/>
    </source>
</evidence>
<dbReference type="EMBL" id="KV878691">
    <property type="protein sequence ID" value="OJJ68170.1"/>
    <property type="molecule type" value="Genomic_DNA"/>
</dbReference>
<dbReference type="RefSeq" id="XP_067475419.1">
    <property type="nucleotide sequence ID" value="XM_067622955.1"/>
</dbReference>
<dbReference type="Proteomes" id="UP000184499">
    <property type="component" value="Unassembled WGS sequence"/>
</dbReference>
<evidence type="ECO:0000313" key="3">
    <source>
        <dbReference type="Proteomes" id="UP000184499"/>
    </source>
</evidence>
<reference evidence="3" key="1">
    <citation type="journal article" date="2017" name="Genome Biol.">
        <title>Comparative genomics reveals high biological diversity and specific adaptations in the industrially and medically important fungal genus Aspergillus.</title>
        <authorList>
            <person name="de Vries R.P."/>
            <person name="Riley R."/>
            <person name="Wiebenga A."/>
            <person name="Aguilar-Osorio G."/>
            <person name="Amillis S."/>
            <person name="Uchima C.A."/>
            <person name="Anderluh G."/>
            <person name="Asadollahi M."/>
            <person name="Askin M."/>
            <person name="Barry K."/>
            <person name="Battaglia E."/>
            <person name="Bayram O."/>
            <person name="Benocci T."/>
            <person name="Braus-Stromeyer S.A."/>
            <person name="Caldana C."/>
            <person name="Canovas D."/>
            <person name="Cerqueira G.C."/>
            <person name="Chen F."/>
            <person name="Chen W."/>
            <person name="Choi C."/>
            <person name="Clum A."/>
            <person name="Dos Santos R.A."/>
            <person name="Damasio A.R."/>
            <person name="Diallinas G."/>
            <person name="Emri T."/>
            <person name="Fekete E."/>
            <person name="Flipphi M."/>
            <person name="Freyberg S."/>
            <person name="Gallo A."/>
            <person name="Gournas C."/>
            <person name="Habgood R."/>
            <person name="Hainaut M."/>
            <person name="Harispe M.L."/>
            <person name="Henrissat B."/>
            <person name="Hilden K.S."/>
            <person name="Hope R."/>
            <person name="Hossain A."/>
            <person name="Karabika E."/>
            <person name="Karaffa L."/>
            <person name="Karanyi Z."/>
            <person name="Krasevec N."/>
            <person name="Kuo A."/>
            <person name="Kusch H."/>
            <person name="LaButti K."/>
            <person name="Lagendijk E.L."/>
            <person name="Lapidus A."/>
            <person name="Levasseur A."/>
            <person name="Lindquist E."/>
            <person name="Lipzen A."/>
            <person name="Logrieco A.F."/>
            <person name="MacCabe A."/>
            <person name="Maekelae M.R."/>
            <person name="Malavazi I."/>
            <person name="Melin P."/>
            <person name="Meyer V."/>
            <person name="Mielnichuk N."/>
            <person name="Miskei M."/>
            <person name="Molnar A.P."/>
            <person name="Mule G."/>
            <person name="Ngan C.Y."/>
            <person name="Orejas M."/>
            <person name="Orosz E."/>
            <person name="Ouedraogo J.P."/>
            <person name="Overkamp K.M."/>
            <person name="Park H.-S."/>
            <person name="Perrone G."/>
            <person name="Piumi F."/>
            <person name="Punt P.J."/>
            <person name="Ram A.F."/>
            <person name="Ramon A."/>
            <person name="Rauscher S."/>
            <person name="Record E."/>
            <person name="Riano-Pachon D.M."/>
            <person name="Robert V."/>
            <person name="Roehrig J."/>
            <person name="Ruller R."/>
            <person name="Salamov A."/>
            <person name="Salih N.S."/>
            <person name="Samson R.A."/>
            <person name="Sandor E."/>
            <person name="Sanguinetti M."/>
            <person name="Schuetze T."/>
            <person name="Sepcic K."/>
            <person name="Shelest E."/>
            <person name="Sherlock G."/>
            <person name="Sophianopoulou V."/>
            <person name="Squina F.M."/>
            <person name="Sun H."/>
            <person name="Susca A."/>
            <person name="Todd R.B."/>
            <person name="Tsang A."/>
            <person name="Unkles S.E."/>
            <person name="van de Wiele N."/>
            <person name="van Rossen-Uffink D."/>
            <person name="Oliveira J.V."/>
            <person name="Vesth T.C."/>
            <person name="Visser J."/>
            <person name="Yu J.-H."/>
            <person name="Zhou M."/>
            <person name="Andersen M.R."/>
            <person name="Archer D.B."/>
            <person name="Baker S.E."/>
            <person name="Benoit I."/>
            <person name="Brakhage A.A."/>
            <person name="Braus G.H."/>
            <person name="Fischer R."/>
            <person name="Frisvad J.C."/>
            <person name="Goldman G.H."/>
            <person name="Houbraken J."/>
            <person name="Oakley B."/>
            <person name="Pocsi I."/>
            <person name="Scazzocchio C."/>
            <person name="Seiboth B."/>
            <person name="vanKuyk P.A."/>
            <person name="Wortman J."/>
            <person name="Dyer P.S."/>
            <person name="Grigoriev I.V."/>
        </authorList>
    </citation>
    <scope>NUCLEOTIDE SEQUENCE [LARGE SCALE GENOMIC DNA]</scope>
    <source>
        <strain evidence="3">CBS 101740 / IMI 381727 / IBT 21946</strain>
    </source>
</reference>
<accession>A0A1L9U900</accession>
<keyword evidence="3" id="KW-1185">Reference proteome</keyword>
<proteinExistence type="predicted"/>
<feature type="region of interest" description="Disordered" evidence="1">
    <location>
        <begin position="1"/>
        <end position="48"/>
    </location>
</feature>
<gene>
    <name evidence="2" type="ORF">ASPBRDRAFT_319150</name>
</gene>
<feature type="compositionally biased region" description="Basic and acidic residues" evidence="1">
    <location>
        <begin position="8"/>
        <end position="33"/>
    </location>
</feature>
<dbReference type="AlphaFoldDB" id="A0A1L9U900"/>
<organism evidence="2 3">
    <name type="scientific">Aspergillus brasiliensis (strain CBS 101740 / IMI 381727 / IBT 21946)</name>
    <dbReference type="NCBI Taxonomy" id="767769"/>
    <lineage>
        <taxon>Eukaryota</taxon>
        <taxon>Fungi</taxon>
        <taxon>Dikarya</taxon>
        <taxon>Ascomycota</taxon>
        <taxon>Pezizomycotina</taxon>
        <taxon>Eurotiomycetes</taxon>
        <taxon>Eurotiomycetidae</taxon>
        <taxon>Eurotiales</taxon>
        <taxon>Aspergillaceae</taxon>
        <taxon>Aspergillus</taxon>
        <taxon>Aspergillus subgen. Circumdati</taxon>
    </lineage>
</organism>
<evidence type="ECO:0000313" key="2">
    <source>
        <dbReference type="EMBL" id="OJJ68170.1"/>
    </source>
</evidence>
<dbReference type="VEuPathDB" id="FungiDB:ASPBRDRAFT_319150"/>
<sequence length="161" mass="18499">MRVLMQRKGKEKEAPPWEELAKVSDKKKSGRREERRKRRRKKRRKRRCKAATAMAMESQLINRSDHKTCFLTGNKLFPNESVFVFVLMIWGEEFILGVTRQTDSDGESSDLQGICGVGLATFDEGKTIGSGRLVLTRTFFCFAFFVFRTRGGDLAKQLNLV</sequence>
<dbReference type="GeneID" id="93575443"/>
<protein>
    <submittedName>
        <fullName evidence="2">Uncharacterized protein</fullName>
    </submittedName>
</protein>
<name>A0A1L9U900_ASPBC</name>
<feature type="compositionally biased region" description="Basic residues" evidence="1">
    <location>
        <begin position="34"/>
        <end position="48"/>
    </location>
</feature>